<dbReference type="InterPro" id="IPR037523">
    <property type="entry name" value="VOC_core"/>
</dbReference>
<gene>
    <name evidence="2" type="ORF">JMJ56_03335</name>
</gene>
<dbReference type="EMBL" id="JAETWB010000001">
    <property type="protein sequence ID" value="MBL6077024.1"/>
    <property type="molecule type" value="Genomic_DNA"/>
</dbReference>
<dbReference type="InterPro" id="IPR029068">
    <property type="entry name" value="Glyas_Bleomycin-R_OHBP_Dase"/>
</dbReference>
<accession>A0ABS1TX87</accession>
<dbReference type="Proteomes" id="UP000660885">
    <property type="component" value="Unassembled WGS sequence"/>
</dbReference>
<dbReference type="RefSeq" id="WP_202830165.1">
    <property type="nucleotide sequence ID" value="NZ_JAETWB010000001.1"/>
</dbReference>
<evidence type="ECO:0000313" key="2">
    <source>
        <dbReference type="EMBL" id="MBL6077024.1"/>
    </source>
</evidence>
<evidence type="ECO:0000259" key="1">
    <source>
        <dbReference type="PROSITE" id="PS51819"/>
    </source>
</evidence>
<dbReference type="SUPFAM" id="SSF54593">
    <property type="entry name" value="Glyoxalase/Bleomycin resistance protein/Dihydroxybiphenyl dioxygenase"/>
    <property type="match status" value="1"/>
</dbReference>
<evidence type="ECO:0000313" key="3">
    <source>
        <dbReference type="Proteomes" id="UP000660885"/>
    </source>
</evidence>
<organism evidence="2 3">
    <name type="scientific">Belnapia arida</name>
    <dbReference type="NCBI Taxonomy" id="2804533"/>
    <lineage>
        <taxon>Bacteria</taxon>
        <taxon>Pseudomonadati</taxon>
        <taxon>Pseudomonadota</taxon>
        <taxon>Alphaproteobacteria</taxon>
        <taxon>Acetobacterales</taxon>
        <taxon>Roseomonadaceae</taxon>
        <taxon>Belnapia</taxon>
    </lineage>
</organism>
<dbReference type="CDD" id="cd06587">
    <property type="entry name" value="VOC"/>
    <property type="match status" value="1"/>
</dbReference>
<feature type="domain" description="VOC" evidence="1">
    <location>
        <begin position="5"/>
        <end position="120"/>
    </location>
</feature>
<sequence length="121" mass="12901">MTLGPLARVELACHDLVRQRDFYGRVLGLPVIGSGSCFGLGPVALVLRPRGDVLFPAAAAPGEPVVVLAFPVEDAELDRWHRRMLTLRIAVLDAPGPSGAPPRVMRVADPEGNLIELFVAA</sequence>
<dbReference type="InterPro" id="IPR004360">
    <property type="entry name" value="Glyas_Fos-R_dOase_dom"/>
</dbReference>
<reference evidence="2 3" key="1">
    <citation type="submission" date="2021-01" db="EMBL/GenBank/DDBJ databases">
        <title>Belnapia mucosa sp. nov. and Belnapia arida sp. nov., isolated from the Tabernas Desert (Almeria, Spain).</title>
        <authorList>
            <person name="Molina-Menor E."/>
            <person name="Vidal-Verdu A."/>
            <person name="Calonge A."/>
            <person name="Satari L."/>
            <person name="Pereto J."/>
            <person name="Porcar M."/>
        </authorList>
    </citation>
    <scope>NUCLEOTIDE SEQUENCE [LARGE SCALE GENOMIC DNA]</scope>
    <source>
        <strain evidence="2 3">T18</strain>
    </source>
</reference>
<name>A0ABS1TX87_9PROT</name>
<dbReference type="Pfam" id="PF00903">
    <property type="entry name" value="Glyoxalase"/>
    <property type="match status" value="1"/>
</dbReference>
<dbReference type="Gene3D" id="3.10.180.10">
    <property type="entry name" value="2,3-Dihydroxybiphenyl 1,2-Dioxygenase, domain 1"/>
    <property type="match status" value="1"/>
</dbReference>
<keyword evidence="3" id="KW-1185">Reference proteome</keyword>
<protein>
    <submittedName>
        <fullName evidence="2">VOC family protein</fullName>
    </submittedName>
</protein>
<dbReference type="PROSITE" id="PS51819">
    <property type="entry name" value="VOC"/>
    <property type="match status" value="1"/>
</dbReference>
<proteinExistence type="predicted"/>
<comment type="caution">
    <text evidence="2">The sequence shown here is derived from an EMBL/GenBank/DDBJ whole genome shotgun (WGS) entry which is preliminary data.</text>
</comment>